<feature type="modified residue" description="4-aspartylphosphate" evidence="4">
    <location>
        <position position="73"/>
    </location>
</feature>
<dbReference type="SMART" id="SM00387">
    <property type="entry name" value="HATPase_c"/>
    <property type="match status" value="1"/>
</dbReference>
<dbReference type="Proteomes" id="UP000663929">
    <property type="component" value="Chromosome"/>
</dbReference>
<dbReference type="CDD" id="cd17569">
    <property type="entry name" value="REC_HupR-like"/>
    <property type="match status" value="1"/>
</dbReference>
<feature type="coiled-coil region" evidence="5">
    <location>
        <begin position="156"/>
        <end position="186"/>
    </location>
</feature>
<keyword evidence="9" id="KW-1185">Reference proteome</keyword>
<dbReference type="GO" id="GO:0000155">
    <property type="term" value="F:phosphorelay sensor kinase activity"/>
    <property type="evidence" value="ECO:0007669"/>
    <property type="project" value="InterPro"/>
</dbReference>
<evidence type="ECO:0000256" key="2">
    <source>
        <dbReference type="ARBA" id="ARBA00012438"/>
    </source>
</evidence>
<comment type="catalytic activity">
    <reaction evidence="1">
        <text>ATP + protein L-histidine = ADP + protein N-phospho-L-histidine.</text>
        <dbReference type="EC" id="2.7.13.3"/>
    </reaction>
</comment>
<protein>
    <recommendedName>
        <fullName evidence="2">histidine kinase</fullName>
        <ecNumber evidence="2">2.7.13.3</ecNumber>
    </recommendedName>
</protein>
<dbReference type="Gene3D" id="3.30.565.10">
    <property type="entry name" value="Histidine kinase-like ATPase, C-terminal domain"/>
    <property type="match status" value="1"/>
</dbReference>
<proteinExistence type="predicted"/>
<organism evidence="8 9">
    <name type="scientific">Sulfidibacter corallicola</name>
    <dbReference type="NCBI Taxonomy" id="2818388"/>
    <lineage>
        <taxon>Bacteria</taxon>
        <taxon>Pseudomonadati</taxon>
        <taxon>Acidobacteriota</taxon>
        <taxon>Holophagae</taxon>
        <taxon>Acanthopleuribacterales</taxon>
        <taxon>Acanthopleuribacteraceae</taxon>
        <taxon>Sulfidibacter</taxon>
    </lineage>
</organism>
<dbReference type="InterPro" id="IPR036890">
    <property type="entry name" value="HATPase_C_sf"/>
</dbReference>
<dbReference type="RefSeq" id="WP_237379860.1">
    <property type="nucleotide sequence ID" value="NZ_CP071793.1"/>
</dbReference>
<dbReference type="Pfam" id="PF02518">
    <property type="entry name" value="HATPase_c"/>
    <property type="match status" value="1"/>
</dbReference>
<dbReference type="PRINTS" id="PR00344">
    <property type="entry name" value="BCTRLSENSOR"/>
</dbReference>
<accession>A0A8A4TMW4</accession>
<evidence type="ECO:0000313" key="8">
    <source>
        <dbReference type="EMBL" id="QTD50231.1"/>
    </source>
</evidence>
<dbReference type="SMART" id="SM00388">
    <property type="entry name" value="HisKA"/>
    <property type="match status" value="1"/>
</dbReference>
<dbReference type="SMART" id="SM00448">
    <property type="entry name" value="REC"/>
    <property type="match status" value="1"/>
</dbReference>
<dbReference type="CDD" id="cd00075">
    <property type="entry name" value="HATPase"/>
    <property type="match status" value="1"/>
</dbReference>
<dbReference type="InterPro" id="IPR036097">
    <property type="entry name" value="HisK_dim/P_sf"/>
</dbReference>
<dbReference type="AlphaFoldDB" id="A0A8A4TMW4"/>
<dbReference type="InterPro" id="IPR005467">
    <property type="entry name" value="His_kinase_dom"/>
</dbReference>
<dbReference type="SUPFAM" id="SSF52172">
    <property type="entry name" value="CheY-like"/>
    <property type="match status" value="1"/>
</dbReference>
<dbReference type="PROSITE" id="PS50109">
    <property type="entry name" value="HIS_KIN"/>
    <property type="match status" value="1"/>
</dbReference>
<dbReference type="EMBL" id="CP071793">
    <property type="protein sequence ID" value="QTD50231.1"/>
    <property type="molecule type" value="Genomic_DNA"/>
</dbReference>
<dbReference type="PANTHER" id="PTHR43065:SF42">
    <property type="entry name" value="TWO-COMPONENT SENSOR PPRA"/>
    <property type="match status" value="1"/>
</dbReference>
<dbReference type="InterPro" id="IPR004358">
    <property type="entry name" value="Sig_transdc_His_kin-like_C"/>
</dbReference>
<evidence type="ECO:0000256" key="4">
    <source>
        <dbReference type="PROSITE-ProRule" id="PRU00169"/>
    </source>
</evidence>
<dbReference type="Gene3D" id="1.10.287.130">
    <property type="match status" value="1"/>
</dbReference>
<gene>
    <name evidence="8" type="ORF">J3U87_31990</name>
</gene>
<dbReference type="CDD" id="cd00082">
    <property type="entry name" value="HisKA"/>
    <property type="match status" value="1"/>
</dbReference>
<reference evidence="8" key="1">
    <citation type="submission" date="2021-03" db="EMBL/GenBank/DDBJ databases">
        <title>Acanthopleuribacteraceae sp. M133.</title>
        <authorList>
            <person name="Wang G."/>
        </authorList>
    </citation>
    <scope>NUCLEOTIDE SEQUENCE</scope>
    <source>
        <strain evidence="8">M133</strain>
    </source>
</reference>
<keyword evidence="3 4" id="KW-0597">Phosphoprotein</keyword>
<dbReference type="InterPro" id="IPR001789">
    <property type="entry name" value="Sig_transdc_resp-reg_receiver"/>
</dbReference>
<dbReference type="SUPFAM" id="SSF55874">
    <property type="entry name" value="ATPase domain of HSP90 chaperone/DNA topoisomerase II/histidine kinase"/>
    <property type="match status" value="1"/>
</dbReference>
<dbReference type="Gene3D" id="3.40.50.2300">
    <property type="match status" value="1"/>
</dbReference>
<evidence type="ECO:0000256" key="5">
    <source>
        <dbReference type="SAM" id="Coils"/>
    </source>
</evidence>
<name>A0A8A4TMW4_SULCO</name>
<dbReference type="EC" id="2.7.13.3" evidence="2"/>
<dbReference type="InterPro" id="IPR003594">
    <property type="entry name" value="HATPase_dom"/>
</dbReference>
<dbReference type="KEGG" id="scor:J3U87_31990"/>
<evidence type="ECO:0000259" key="7">
    <source>
        <dbReference type="PROSITE" id="PS50110"/>
    </source>
</evidence>
<evidence type="ECO:0000313" key="9">
    <source>
        <dbReference type="Proteomes" id="UP000663929"/>
    </source>
</evidence>
<sequence>MALFNKKKLAGASDAQYPKPTIMLVDDEVDNINVLKGLLQKKYSILSYLDGQEALEAIESMKRPEEIRVIISDQRMPRLSGTEFFARIIERIPDTVRIILTGYADLEAIMSAINQANIYKFIMKPYDPPELLITLVRAIEHADMKKKVRDYTLNLESMVKKRTRQLQQKNEELERKKDQLVMQEKMASLGTLTAGIAHEFKNPLNFINNFSQVSIELIHEFEEQLNLARGQVINQTLVEEFDGILDDIKTNANIVCEHGKRANHIVDAMLEMVRDTGRKKHEIDFNRFVEEYANIAFHSKFVHDETMEITLSFDLDPNIGRVEVSPQNMGRTILNLVNNALEAVCEAPGQAHPSVGIKTVREADGCVLLIEDNGIGIPEPNLARLFTPFFTTKATGSGHIGLGLSVCYDVVVQEHGGQIKVDSVDGQQTTVRVTLPDSLLTHSSQVELLAEKTYQ</sequence>
<evidence type="ECO:0000256" key="3">
    <source>
        <dbReference type="ARBA" id="ARBA00022553"/>
    </source>
</evidence>
<evidence type="ECO:0000259" key="6">
    <source>
        <dbReference type="PROSITE" id="PS50109"/>
    </source>
</evidence>
<dbReference type="Pfam" id="PF00072">
    <property type="entry name" value="Response_reg"/>
    <property type="match status" value="1"/>
</dbReference>
<keyword evidence="5" id="KW-0175">Coiled coil</keyword>
<dbReference type="InterPro" id="IPR011006">
    <property type="entry name" value="CheY-like_superfamily"/>
</dbReference>
<dbReference type="PROSITE" id="PS50110">
    <property type="entry name" value="RESPONSE_REGULATORY"/>
    <property type="match status" value="1"/>
</dbReference>
<evidence type="ECO:0000256" key="1">
    <source>
        <dbReference type="ARBA" id="ARBA00000085"/>
    </source>
</evidence>
<dbReference type="SUPFAM" id="SSF47384">
    <property type="entry name" value="Homodimeric domain of signal transducing histidine kinase"/>
    <property type="match status" value="1"/>
</dbReference>
<feature type="domain" description="Response regulatory" evidence="7">
    <location>
        <begin position="21"/>
        <end position="139"/>
    </location>
</feature>
<dbReference type="PANTHER" id="PTHR43065">
    <property type="entry name" value="SENSOR HISTIDINE KINASE"/>
    <property type="match status" value="1"/>
</dbReference>
<dbReference type="InterPro" id="IPR003661">
    <property type="entry name" value="HisK_dim/P_dom"/>
</dbReference>
<feature type="domain" description="Histidine kinase" evidence="6">
    <location>
        <begin position="195"/>
        <end position="439"/>
    </location>
</feature>